<dbReference type="InterPro" id="IPR009057">
    <property type="entry name" value="Homeodomain-like_sf"/>
</dbReference>
<evidence type="ECO:0000259" key="5">
    <source>
        <dbReference type="PROSITE" id="PS50977"/>
    </source>
</evidence>
<dbReference type="InterPro" id="IPR001647">
    <property type="entry name" value="HTH_TetR"/>
</dbReference>
<dbReference type="PRINTS" id="PR00455">
    <property type="entry name" value="HTHTETR"/>
</dbReference>
<evidence type="ECO:0000256" key="3">
    <source>
        <dbReference type="ARBA" id="ARBA00023163"/>
    </source>
</evidence>
<dbReference type="RefSeq" id="WP_338600737.1">
    <property type="nucleotide sequence ID" value="NZ_AP028679.1"/>
</dbReference>
<feature type="DNA-binding region" description="H-T-H motif" evidence="4">
    <location>
        <begin position="33"/>
        <end position="52"/>
    </location>
</feature>
<evidence type="ECO:0000256" key="4">
    <source>
        <dbReference type="PROSITE-ProRule" id="PRU00335"/>
    </source>
</evidence>
<dbReference type="SUPFAM" id="SSF46689">
    <property type="entry name" value="Homeodomain-like"/>
    <property type="match status" value="1"/>
</dbReference>
<dbReference type="PROSITE" id="PS50977">
    <property type="entry name" value="HTH_TETR_2"/>
    <property type="match status" value="1"/>
</dbReference>
<evidence type="ECO:0000313" key="6">
    <source>
        <dbReference type="EMBL" id="BEQ15794.1"/>
    </source>
</evidence>
<keyword evidence="2 4" id="KW-0238">DNA-binding</keyword>
<proteinExistence type="predicted"/>
<accession>A0AAU9EKU6</accession>
<dbReference type="InterPro" id="IPR050109">
    <property type="entry name" value="HTH-type_TetR-like_transc_reg"/>
</dbReference>
<evidence type="ECO:0000256" key="1">
    <source>
        <dbReference type="ARBA" id="ARBA00023015"/>
    </source>
</evidence>
<dbReference type="SUPFAM" id="SSF48498">
    <property type="entry name" value="Tetracyclin repressor-like, C-terminal domain"/>
    <property type="match status" value="1"/>
</dbReference>
<reference evidence="7" key="1">
    <citation type="journal article" date="2023" name="Arch. Microbiol.">
        <title>Desulfoferula mesophilus gen. nov. sp. nov., a mesophilic sulfate-reducing bacterium isolated from a brackish lake sediment.</title>
        <authorList>
            <person name="Watanabe T."/>
            <person name="Yabe T."/>
            <person name="Tsuji J.M."/>
            <person name="Fukui M."/>
        </authorList>
    </citation>
    <scope>NUCLEOTIDE SEQUENCE [LARGE SCALE GENOMIC DNA]</scope>
    <source>
        <strain evidence="7">12FAK</strain>
    </source>
</reference>
<keyword evidence="3" id="KW-0804">Transcription</keyword>
<gene>
    <name evidence="6" type="ORF">FAK_28600</name>
</gene>
<dbReference type="Pfam" id="PF09209">
    <property type="entry name" value="CecR_C"/>
    <property type="match status" value="1"/>
</dbReference>
<protein>
    <submittedName>
        <fullName evidence="6">TetR family transcriptional regulator</fullName>
    </submittedName>
</protein>
<dbReference type="Gene3D" id="1.10.10.60">
    <property type="entry name" value="Homeodomain-like"/>
    <property type="match status" value="1"/>
</dbReference>
<dbReference type="KEGG" id="dmp:FAK_28600"/>
<dbReference type="GO" id="GO:0000976">
    <property type="term" value="F:transcription cis-regulatory region binding"/>
    <property type="evidence" value="ECO:0007669"/>
    <property type="project" value="TreeGrafter"/>
</dbReference>
<dbReference type="GO" id="GO:0003700">
    <property type="term" value="F:DNA-binding transcription factor activity"/>
    <property type="evidence" value="ECO:0007669"/>
    <property type="project" value="TreeGrafter"/>
</dbReference>
<dbReference type="PANTHER" id="PTHR30055">
    <property type="entry name" value="HTH-TYPE TRANSCRIPTIONAL REGULATOR RUTR"/>
    <property type="match status" value="1"/>
</dbReference>
<dbReference type="AlphaFoldDB" id="A0AAU9EKU6"/>
<dbReference type="InterPro" id="IPR036271">
    <property type="entry name" value="Tet_transcr_reg_TetR-rel_C_sf"/>
</dbReference>
<keyword evidence="7" id="KW-1185">Reference proteome</keyword>
<dbReference type="PANTHER" id="PTHR30055:SF234">
    <property type="entry name" value="HTH-TYPE TRANSCRIPTIONAL REGULATOR BETI"/>
    <property type="match status" value="1"/>
</dbReference>
<dbReference type="Pfam" id="PF00440">
    <property type="entry name" value="TetR_N"/>
    <property type="match status" value="1"/>
</dbReference>
<sequence length="215" mass="24753">MSQTQTRQADPTRERLLNEAERLFAGKGYDAVSLREITTAAGTHLAAVNYHFGSKENLYLEVFRQRWAQRTRQIQAPLRELAQRDSFTPEELVRTMAKAFLAGPLTDRERMLHSQLIAREMGQQSKAFKLISEEAMAPFMELGIGMWRRCLPQEIEIDRIKLIMLSIFAQVLYFNFARPVVSMATGRKYDPEFVELIVDHITRFALCGLNGNQIQ</sequence>
<evidence type="ECO:0000256" key="2">
    <source>
        <dbReference type="ARBA" id="ARBA00023125"/>
    </source>
</evidence>
<keyword evidence="1" id="KW-0805">Transcription regulation</keyword>
<evidence type="ECO:0000313" key="7">
    <source>
        <dbReference type="Proteomes" id="UP001366166"/>
    </source>
</evidence>
<name>A0AAU9EKU6_9BACT</name>
<dbReference type="Proteomes" id="UP001366166">
    <property type="component" value="Chromosome"/>
</dbReference>
<dbReference type="Gene3D" id="1.10.357.10">
    <property type="entry name" value="Tetracycline Repressor, domain 2"/>
    <property type="match status" value="1"/>
</dbReference>
<dbReference type="EMBL" id="AP028679">
    <property type="protein sequence ID" value="BEQ15794.1"/>
    <property type="molecule type" value="Genomic_DNA"/>
</dbReference>
<organism evidence="6 7">
    <name type="scientific">Desulfoferula mesophila</name>
    <dbReference type="NCBI Taxonomy" id="3058419"/>
    <lineage>
        <taxon>Bacteria</taxon>
        <taxon>Pseudomonadati</taxon>
        <taxon>Thermodesulfobacteriota</taxon>
        <taxon>Desulfarculia</taxon>
        <taxon>Desulfarculales</taxon>
        <taxon>Desulfarculaceae</taxon>
        <taxon>Desulfoferula</taxon>
    </lineage>
</organism>
<feature type="domain" description="HTH tetR-type" evidence="5">
    <location>
        <begin position="10"/>
        <end position="70"/>
    </location>
</feature>
<dbReference type="InterPro" id="IPR015292">
    <property type="entry name" value="Tscrpt_reg_YbiH_C"/>
</dbReference>